<proteinExistence type="predicted"/>
<feature type="compositionally biased region" description="Acidic residues" evidence="1">
    <location>
        <begin position="410"/>
        <end position="438"/>
    </location>
</feature>
<feature type="chain" id="PRO_5044871428" description="SKP1 component dimerisation domain-containing protein" evidence="2">
    <location>
        <begin position="18"/>
        <end position="438"/>
    </location>
</feature>
<name>A0ABD2IDK5_HETSC</name>
<feature type="compositionally biased region" description="Basic and acidic residues" evidence="1">
    <location>
        <begin position="373"/>
        <end position="387"/>
    </location>
</feature>
<organism evidence="4 5">
    <name type="scientific">Heterodera schachtii</name>
    <name type="common">Sugarbeet cyst nematode worm</name>
    <name type="synonym">Tylenchus schachtii</name>
    <dbReference type="NCBI Taxonomy" id="97005"/>
    <lineage>
        <taxon>Eukaryota</taxon>
        <taxon>Metazoa</taxon>
        <taxon>Ecdysozoa</taxon>
        <taxon>Nematoda</taxon>
        <taxon>Chromadorea</taxon>
        <taxon>Rhabditida</taxon>
        <taxon>Tylenchina</taxon>
        <taxon>Tylenchomorpha</taxon>
        <taxon>Tylenchoidea</taxon>
        <taxon>Heteroderidae</taxon>
        <taxon>Heteroderinae</taxon>
        <taxon>Heterodera</taxon>
    </lineage>
</organism>
<comment type="caution">
    <text evidence="4">The sequence shown here is derived from an EMBL/GenBank/DDBJ whole genome shotgun (WGS) entry which is preliminary data.</text>
</comment>
<dbReference type="InterPro" id="IPR036296">
    <property type="entry name" value="SKP1-like_dim_sf"/>
</dbReference>
<dbReference type="SUPFAM" id="SSF81382">
    <property type="entry name" value="Skp1 dimerisation domain-like"/>
    <property type="match status" value="1"/>
</dbReference>
<accession>A0ABD2IDK5</accession>
<dbReference type="InterPro" id="IPR011333">
    <property type="entry name" value="SKP1/BTB/POZ_sf"/>
</dbReference>
<feature type="signal peptide" evidence="2">
    <location>
        <begin position="1"/>
        <end position="17"/>
    </location>
</feature>
<keyword evidence="2" id="KW-0732">Signal</keyword>
<dbReference type="Proteomes" id="UP001620645">
    <property type="component" value="Unassembled WGS sequence"/>
</dbReference>
<gene>
    <name evidence="4" type="ORF">niasHS_011341</name>
</gene>
<dbReference type="Gene3D" id="3.30.710.10">
    <property type="entry name" value="Potassium Channel Kv1.1, Chain A"/>
    <property type="match status" value="1"/>
</dbReference>
<reference evidence="4 5" key="1">
    <citation type="submission" date="2024-10" db="EMBL/GenBank/DDBJ databases">
        <authorList>
            <person name="Kim D."/>
        </authorList>
    </citation>
    <scope>NUCLEOTIDE SEQUENCE [LARGE SCALE GENOMIC DNA]</scope>
    <source>
        <strain evidence="4">Taebaek</strain>
    </source>
</reference>
<evidence type="ECO:0000313" key="4">
    <source>
        <dbReference type="EMBL" id="KAL3078277.1"/>
    </source>
</evidence>
<protein>
    <recommendedName>
        <fullName evidence="3">SKP1 component dimerisation domain-containing protein</fullName>
    </recommendedName>
</protein>
<dbReference type="Pfam" id="PF01466">
    <property type="entry name" value="Skp1"/>
    <property type="match status" value="1"/>
</dbReference>
<dbReference type="InterPro" id="IPR016072">
    <property type="entry name" value="Skp1_comp_dimer"/>
</dbReference>
<evidence type="ECO:0000256" key="2">
    <source>
        <dbReference type="SAM" id="SignalP"/>
    </source>
</evidence>
<evidence type="ECO:0000313" key="5">
    <source>
        <dbReference type="Proteomes" id="UP001620645"/>
    </source>
</evidence>
<dbReference type="AlphaFoldDB" id="A0ABD2IDK5"/>
<sequence length="438" mass="51543">MLRLLLLIVILALFGDCMDKGKRKAGGISINEPIVKKVKEKKLVETSRKGKEKVGEKINLDIMDTTKQIAQLDIAQDKAKMAPPKYLFIWSDNEKKNFEVDHAVIRLSKELSELFRAEDYQPDNAIQGEQEKLPVPKEEAEKMLMEVQEWYAHHKYDESKNAPIFVFKCKDNVTLVLNVHLGTAKLSKILSYILEDVADQGYTKPIPSHASNFKSDIMLKLMKMSEEYKDKADGLKKRIDDPMNLDVPREVAESSTSNVYAETIAEEIQKFVPPPHIMQWDVKTDLEMVRAAEFYDIKRLISDNYIDNVYEIVKIKWIHGKTPQEIRKAFGVKEPYPPGHPEWERVEKENEWEESDEKREARHKKEREEEDERDRKEKQKQEERIRQEQLQQPNQQQNQEQQLHQLGQEHDEEQEHDEDMNDESEEEEEEEEEEEDDN</sequence>
<dbReference type="EMBL" id="JBICCN010000314">
    <property type="protein sequence ID" value="KAL3078277.1"/>
    <property type="molecule type" value="Genomic_DNA"/>
</dbReference>
<keyword evidence="5" id="KW-1185">Reference proteome</keyword>
<evidence type="ECO:0000259" key="3">
    <source>
        <dbReference type="Pfam" id="PF01466"/>
    </source>
</evidence>
<feature type="compositionally biased region" description="Low complexity" evidence="1">
    <location>
        <begin position="388"/>
        <end position="406"/>
    </location>
</feature>
<feature type="domain" description="SKP1 component dimerisation" evidence="3">
    <location>
        <begin position="318"/>
        <end position="352"/>
    </location>
</feature>
<evidence type="ECO:0000256" key="1">
    <source>
        <dbReference type="SAM" id="MobiDB-lite"/>
    </source>
</evidence>
<feature type="region of interest" description="Disordered" evidence="1">
    <location>
        <begin position="331"/>
        <end position="438"/>
    </location>
</feature>